<proteinExistence type="predicted"/>
<name>A0A4P9WQP0_9FUNG</name>
<dbReference type="Proteomes" id="UP000269721">
    <property type="component" value="Unassembled WGS sequence"/>
</dbReference>
<feature type="compositionally biased region" description="Basic and acidic residues" evidence="1">
    <location>
        <begin position="37"/>
        <end position="52"/>
    </location>
</feature>
<accession>A0A4P9WQP0</accession>
<protein>
    <submittedName>
        <fullName evidence="2">Uncharacterized protein</fullName>
    </submittedName>
</protein>
<dbReference type="EMBL" id="KZ993995">
    <property type="protein sequence ID" value="RKO94138.1"/>
    <property type="molecule type" value="Genomic_DNA"/>
</dbReference>
<feature type="compositionally biased region" description="Low complexity" evidence="1">
    <location>
        <begin position="53"/>
        <end position="66"/>
    </location>
</feature>
<reference evidence="3" key="1">
    <citation type="journal article" date="2018" name="Nat. Microbiol.">
        <title>Leveraging single-cell genomics to expand the fungal tree of life.</title>
        <authorList>
            <person name="Ahrendt S.R."/>
            <person name="Quandt C.A."/>
            <person name="Ciobanu D."/>
            <person name="Clum A."/>
            <person name="Salamov A."/>
            <person name="Andreopoulos B."/>
            <person name="Cheng J.F."/>
            <person name="Woyke T."/>
            <person name="Pelin A."/>
            <person name="Henrissat B."/>
            <person name="Reynolds N.K."/>
            <person name="Benny G.L."/>
            <person name="Smith M.E."/>
            <person name="James T.Y."/>
            <person name="Grigoriev I.V."/>
        </authorList>
    </citation>
    <scope>NUCLEOTIDE SEQUENCE [LARGE SCALE GENOMIC DNA]</scope>
</reference>
<evidence type="ECO:0000313" key="2">
    <source>
        <dbReference type="EMBL" id="RKO94138.1"/>
    </source>
</evidence>
<gene>
    <name evidence="2" type="ORF">BDK51DRAFT_29108</name>
</gene>
<feature type="compositionally biased region" description="Low complexity" evidence="1">
    <location>
        <begin position="98"/>
        <end position="111"/>
    </location>
</feature>
<dbReference type="OrthoDB" id="4062651at2759"/>
<feature type="region of interest" description="Disordered" evidence="1">
    <location>
        <begin position="37"/>
        <end position="112"/>
    </location>
</feature>
<evidence type="ECO:0000313" key="3">
    <source>
        <dbReference type="Proteomes" id="UP000269721"/>
    </source>
</evidence>
<evidence type="ECO:0000256" key="1">
    <source>
        <dbReference type="SAM" id="MobiDB-lite"/>
    </source>
</evidence>
<sequence>DTDTAEEVVNEMIQEQVLPAKYQHLITGEINRILREMTKPTAEEHKKREDARLAAQAAAQAAHLARTGSLPRSSPSSFDAADWDSTTRDRDRPPLPPSGASSGGKVAEGVSAGAGSGTGVGVGLGAVSGSVSTPIDIVGGPSRNTGSLPRKGSVQGVHGDEFEDFPMKEYANDIPILELVQDTAMAANRGMDKAKEWLAKLEDQDIMTVGDLRDLHDEDWSSL</sequence>
<feature type="region of interest" description="Disordered" evidence="1">
    <location>
        <begin position="137"/>
        <end position="159"/>
    </location>
</feature>
<organism evidence="2 3">
    <name type="scientific">Blyttiomyces helicus</name>
    <dbReference type="NCBI Taxonomy" id="388810"/>
    <lineage>
        <taxon>Eukaryota</taxon>
        <taxon>Fungi</taxon>
        <taxon>Fungi incertae sedis</taxon>
        <taxon>Chytridiomycota</taxon>
        <taxon>Chytridiomycota incertae sedis</taxon>
        <taxon>Chytridiomycetes</taxon>
        <taxon>Chytridiomycetes incertae sedis</taxon>
        <taxon>Blyttiomyces</taxon>
    </lineage>
</organism>
<dbReference type="AlphaFoldDB" id="A0A4P9WQP0"/>
<keyword evidence="3" id="KW-1185">Reference proteome</keyword>
<feature type="non-terminal residue" evidence="2">
    <location>
        <position position="1"/>
    </location>
</feature>